<organism evidence="1 2">
    <name type="scientific">Halorarum halophilum</name>
    <dbReference type="NCBI Taxonomy" id="2743090"/>
    <lineage>
        <taxon>Archaea</taxon>
        <taxon>Methanobacteriati</taxon>
        <taxon>Methanobacteriota</taxon>
        <taxon>Stenosarchaea group</taxon>
        <taxon>Halobacteria</taxon>
        <taxon>Halobacteriales</taxon>
        <taxon>Haloferacaceae</taxon>
        <taxon>Halorarum</taxon>
    </lineage>
</organism>
<gene>
    <name evidence="1" type="ORF">HUG10_21545</name>
</gene>
<dbReference type="EMBL" id="CP058532">
    <property type="protein sequence ID" value="QLG30175.1"/>
    <property type="molecule type" value="Genomic_DNA"/>
</dbReference>
<dbReference type="KEGG" id="halg:HUG10_21545"/>
<name>A0A7D5KPE5_9EURY</name>
<proteinExistence type="predicted"/>
<dbReference type="AlphaFoldDB" id="A0A7D5KPE5"/>
<keyword evidence="1" id="KW-0614">Plasmid</keyword>
<dbReference type="InterPro" id="IPR008767">
    <property type="entry name" value="Phage_SPP1_head-tail_adaptor"/>
</dbReference>
<protein>
    <submittedName>
        <fullName evidence="1">Head-tail adaptor protein</fullName>
    </submittedName>
</protein>
<dbReference type="GeneID" id="56031476"/>
<dbReference type="RefSeq" id="WP_179171749.1">
    <property type="nucleotide sequence ID" value="NZ_CP058532.1"/>
</dbReference>
<geneLocation type="plasmid" evidence="1 2">
    <name>unnamed3</name>
</geneLocation>
<dbReference type="Pfam" id="PF05521">
    <property type="entry name" value="Phage_HCP"/>
    <property type="match status" value="1"/>
</dbReference>
<dbReference type="Proteomes" id="UP000509750">
    <property type="component" value="Plasmid unnamed3"/>
</dbReference>
<keyword evidence="2" id="KW-1185">Reference proteome</keyword>
<accession>A0A7D5KPE5</accession>
<evidence type="ECO:0000313" key="1">
    <source>
        <dbReference type="EMBL" id="QLG30175.1"/>
    </source>
</evidence>
<evidence type="ECO:0000313" key="2">
    <source>
        <dbReference type="Proteomes" id="UP000509750"/>
    </source>
</evidence>
<sequence>MPDFNVSDAIMNDGRWRTTVTVTPRGTVSNTGGYATETDGATVQVEAVIRPADVSRYAVIAEGLSNGADYVMFVRDDAQVSSGDQLDYRGTTYEVRGLELDPYDGLAVFELAEELS</sequence>
<reference evidence="1 2" key="1">
    <citation type="submission" date="2020-07" db="EMBL/GenBank/DDBJ databases">
        <title>Gai3-2, isolated from salt lake.</title>
        <authorList>
            <person name="Cui H."/>
            <person name="Shi X."/>
        </authorList>
    </citation>
    <scope>NUCLEOTIDE SEQUENCE [LARGE SCALE GENOMIC DNA]</scope>
    <source>
        <strain evidence="1 2">Gai3-2</strain>
        <plasmid evidence="1 2">unnamed3</plasmid>
    </source>
</reference>